<dbReference type="GO" id="GO:0071555">
    <property type="term" value="P:cell wall organization"/>
    <property type="evidence" value="ECO:0007669"/>
    <property type="project" value="UniProtKB-KW"/>
</dbReference>
<evidence type="ECO:0000256" key="5">
    <source>
        <dbReference type="ARBA" id="ARBA00022960"/>
    </source>
</evidence>
<dbReference type="GO" id="GO:0005886">
    <property type="term" value="C:plasma membrane"/>
    <property type="evidence" value="ECO:0007669"/>
    <property type="project" value="UniProtKB-SubCell"/>
</dbReference>
<evidence type="ECO:0000259" key="12">
    <source>
        <dbReference type="Pfam" id="PF04101"/>
    </source>
</evidence>
<feature type="binding site" evidence="10">
    <location>
        <position position="124"/>
    </location>
    <ligand>
        <name>UDP-N-acetyl-alpha-D-glucosamine</name>
        <dbReference type="ChEBI" id="CHEBI:57705"/>
    </ligand>
</feature>
<dbReference type="Pfam" id="PF04101">
    <property type="entry name" value="Glyco_tran_28_C"/>
    <property type="match status" value="1"/>
</dbReference>
<dbReference type="SUPFAM" id="SSF53756">
    <property type="entry name" value="UDP-Glycosyltransferase/glycogen phosphorylase"/>
    <property type="match status" value="1"/>
</dbReference>
<dbReference type="PANTHER" id="PTHR21015">
    <property type="entry name" value="UDP-N-ACETYLGLUCOSAMINE--N-ACETYLMURAMYL-(PENTAPEPTIDE) PYROPHOSPHORYL-UNDECAPRENOL N-ACETYLGLUCOSAMINE TRANSFERASE 1"/>
    <property type="match status" value="1"/>
</dbReference>
<comment type="subcellular location">
    <subcellularLocation>
        <location evidence="10">Cell membrane</location>
        <topology evidence="10">Peripheral membrane protein</topology>
        <orientation evidence="10">Cytoplasmic side</orientation>
    </subcellularLocation>
</comment>
<keyword evidence="5 10" id="KW-0133">Cell shape</keyword>
<dbReference type="OrthoDB" id="9808936at2"/>
<evidence type="ECO:0000256" key="7">
    <source>
        <dbReference type="ARBA" id="ARBA00023136"/>
    </source>
</evidence>
<accession>A0A0R2CRG8</accession>
<dbReference type="EC" id="2.4.1.227" evidence="10"/>
<dbReference type="Pfam" id="PF03033">
    <property type="entry name" value="Glyco_transf_28"/>
    <property type="match status" value="1"/>
</dbReference>
<proteinExistence type="inferred from homology"/>
<evidence type="ECO:0000259" key="11">
    <source>
        <dbReference type="Pfam" id="PF03033"/>
    </source>
</evidence>
<feature type="binding site" evidence="10">
    <location>
        <position position="195"/>
    </location>
    <ligand>
        <name>UDP-N-acetyl-alpha-D-glucosamine</name>
        <dbReference type="ChEBI" id="CHEBI:57705"/>
    </ligand>
</feature>
<feature type="binding site" evidence="10">
    <location>
        <position position="249"/>
    </location>
    <ligand>
        <name>UDP-N-acetyl-alpha-D-glucosamine</name>
        <dbReference type="ChEBI" id="CHEBI:57705"/>
    </ligand>
</feature>
<dbReference type="UniPathway" id="UPA00219"/>
<keyword evidence="14" id="KW-1185">Reference proteome</keyword>
<gene>
    <name evidence="10" type="primary">murG</name>
    <name evidence="13" type="ORF">FC80_GL000717</name>
</gene>
<protein>
    <recommendedName>
        <fullName evidence="10">UDP-N-acetylglucosamine--N-acetylmuramyl-(pentapeptide) pyrophosphoryl-undecaprenol N-acetylglucosamine transferase</fullName>
        <ecNumber evidence="10">2.4.1.227</ecNumber>
    </recommendedName>
    <alternativeName>
        <fullName evidence="10">Undecaprenyl-PP-MurNAc-pentapeptide-UDPGlcNAc GlcNAc transferase</fullName>
    </alternativeName>
</protein>
<dbReference type="InterPro" id="IPR006009">
    <property type="entry name" value="GlcNAc_MurG"/>
</dbReference>
<feature type="binding site" evidence="10">
    <location>
        <begin position="10"/>
        <end position="12"/>
    </location>
    <ligand>
        <name>UDP-N-acetyl-alpha-D-glucosamine</name>
        <dbReference type="ChEBI" id="CHEBI:57705"/>
    </ligand>
</feature>
<reference evidence="13 14" key="1">
    <citation type="journal article" date="2015" name="Genome Announc.">
        <title>Expanding the biotechnology potential of lactobacilli through comparative genomics of 213 strains and associated genera.</title>
        <authorList>
            <person name="Sun Z."/>
            <person name="Harris H.M."/>
            <person name="McCann A."/>
            <person name="Guo C."/>
            <person name="Argimon S."/>
            <person name="Zhang W."/>
            <person name="Yang X."/>
            <person name="Jeffery I.B."/>
            <person name="Cooney J.C."/>
            <person name="Kagawa T.F."/>
            <person name="Liu W."/>
            <person name="Song Y."/>
            <person name="Salvetti E."/>
            <person name="Wrobel A."/>
            <person name="Rasinkangas P."/>
            <person name="Parkhill J."/>
            <person name="Rea M.C."/>
            <person name="O'Sullivan O."/>
            <person name="Ritari J."/>
            <person name="Douillard F.P."/>
            <person name="Paul Ross R."/>
            <person name="Yang R."/>
            <person name="Briner A.E."/>
            <person name="Felis G.E."/>
            <person name="de Vos W.M."/>
            <person name="Barrangou R."/>
            <person name="Klaenhammer T.R."/>
            <person name="Caufield P.W."/>
            <person name="Cui Y."/>
            <person name="Zhang H."/>
            <person name="O'Toole P.W."/>
        </authorList>
    </citation>
    <scope>NUCLEOTIDE SEQUENCE [LARGE SCALE GENOMIC DNA]</scope>
    <source>
        <strain evidence="13 14">DSM 21116</strain>
    </source>
</reference>
<dbReference type="STRING" id="1423729.FC80_GL000717"/>
<feature type="binding site" evidence="10">
    <location>
        <position position="294"/>
    </location>
    <ligand>
        <name>UDP-N-acetyl-alpha-D-glucosamine</name>
        <dbReference type="ChEBI" id="CHEBI:57705"/>
    </ligand>
</feature>
<evidence type="ECO:0000256" key="3">
    <source>
        <dbReference type="ARBA" id="ARBA00022676"/>
    </source>
</evidence>
<dbReference type="GO" id="GO:0008360">
    <property type="term" value="P:regulation of cell shape"/>
    <property type="evidence" value="ECO:0007669"/>
    <property type="project" value="UniProtKB-KW"/>
</dbReference>
<dbReference type="EMBL" id="AYZE01000014">
    <property type="protein sequence ID" value="KRM90726.1"/>
    <property type="molecule type" value="Genomic_DNA"/>
</dbReference>
<evidence type="ECO:0000256" key="4">
    <source>
        <dbReference type="ARBA" id="ARBA00022679"/>
    </source>
</evidence>
<dbReference type="NCBIfam" id="TIGR01133">
    <property type="entry name" value="murG"/>
    <property type="match status" value="1"/>
</dbReference>
<dbReference type="PATRIC" id="fig|1423729.3.peg.725"/>
<evidence type="ECO:0000313" key="14">
    <source>
        <dbReference type="Proteomes" id="UP000051131"/>
    </source>
</evidence>
<dbReference type="InterPro" id="IPR007235">
    <property type="entry name" value="Glyco_trans_28_C"/>
</dbReference>
<sequence>MRLLISGGGTGGHIYPALALIDTLKKDDENSSFLYVGTSRGLESKIVPNAGIDFKTLEIQGFKRSLSLENFKTIYLFLKSVHEAKKLIKEFKPDVVVGTGGYVCGAVVYAASQMHIPTFIHEQNSIAGVTNKFLSHFVDKIGICFEAARKDFPSQKVVFTGNPRAQQVANIKATGRIGNLGLKENKKTVLIFGGSRGAKRINDATVAALDLFKTDEYQILFVTGGIYYEKIKEDVKKSNLKNIVIKPYIQDMPSILPETDLIVGRSGATSLAEITALGIPSILIPSPNVTHDHQTFNARSLAEINAAVMIREDTLNKEKLADLVNDLMQDDKKRTQIAMNAKKAGIPDASDRIERVLNTLITSK</sequence>
<keyword evidence="7 10" id="KW-0472">Membrane</keyword>
<dbReference type="InterPro" id="IPR004276">
    <property type="entry name" value="GlycoTrans_28_N"/>
</dbReference>
<evidence type="ECO:0000256" key="10">
    <source>
        <dbReference type="HAMAP-Rule" id="MF_00033"/>
    </source>
</evidence>
<dbReference type="AlphaFoldDB" id="A0A0R2CRG8"/>
<dbReference type="CDD" id="cd03785">
    <property type="entry name" value="GT28_MurG"/>
    <property type="match status" value="1"/>
</dbReference>
<keyword evidence="8 10" id="KW-0131">Cell cycle</keyword>
<dbReference type="HAMAP" id="MF_00033">
    <property type="entry name" value="MurG"/>
    <property type="match status" value="1"/>
</dbReference>
<evidence type="ECO:0000256" key="6">
    <source>
        <dbReference type="ARBA" id="ARBA00022984"/>
    </source>
</evidence>
<dbReference type="GO" id="GO:0051301">
    <property type="term" value="P:cell division"/>
    <property type="evidence" value="ECO:0007669"/>
    <property type="project" value="UniProtKB-KW"/>
</dbReference>
<dbReference type="PANTHER" id="PTHR21015:SF22">
    <property type="entry name" value="GLYCOSYLTRANSFERASE"/>
    <property type="match status" value="1"/>
</dbReference>
<comment type="catalytic activity">
    <reaction evidence="10">
        <text>Mur2Ac(oyl-L-Ala-gamma-D-Glu-L-Lys-D-Ala-D-Ala)-di-trans,octa-cis-undecaprenyl diphosphate + UDP-N-acetyl-alpha-D-glucosamine = beta-D-GlcNAc-(1-&gt;4)-Mur2Ac(oyl-L-Ala-gamma-D-Glu-L-Lys-D-Ala-D-Ala)-di-trans,octa-cis-undecaprenyl diphosphate + UDP + H(+)</text>
        <dbReference type="Rhea" id="RHEA:23192"/>
        <dbReference type="ChEBI" id="CHEBI:15378"/>
        <dbReference type="ChEBI" id="CHEBI:57705"/>
        <dbReference type="ChEBI" id="CHEBI:58223"/>
        <dbReference type="ChEBI" id="CHEBI:60032"/>
        <dbReference type="ChEBI" id="CHEBI:60033"/>
        <dbReference type="EC" id="2.4.1.227"/>
    </reaction>
</comment>
<dbReference type="GO" id="GO:0009252">
    <property type="term" value="P:peptidoglycan biosynthetic process"/>
    <property type="evidence" value="ECO:0007669"/>
    <property type="project" value="UniProtKB-UniRule"/>
</dbReference>
<dbReference type="Gene3D" id="3.40.50.2000">
    <property type="entry name" value="Glycogen Phosphorylase B"/>
    <property type="match status" value="2"/>
</dbReference>
<comment type="caution">
    <text evidence="10">Lacks conserved residue(s) required for the propagation of feature annotation.</text>
</comment>
<dbReference type="GO" id="GO:0005975">
    <property type="term" value="P:carbohydrate metabolic process"/>
    <property type="evidence" value="ECO:0007669"/>
    <property type="project" value="InterPro"/>
</dbReference>
<comment type="caution">
    <text evidence="13">The sequence shown here is derived from an EMBL/GenBank/DDBJ whole genome shotgun (WGS) entry which is preliminary data.</text>
</comment>
<keyword evidence="6 10" id="KW-0573">Peptidoglycan synthesis</keyword>
<evidence type="ECO:0000256" key="8">
    <source>
        <dbReference type="ARBA" id="ARBA00023306"/>
    </source>
</evidence>
<comment type="pathway">
    <text evidence="10">Cell wall biogenesis; peptidoglycan biosynthesis.</text>
</comment>
<keyword evidence="2 10" id="KW-0132">Cell division</keyword>
<feature type="domain" description="Glycosyl transferase family 28 C-terminal" evidence="12">
    <location>
        <begin position="188"/>
        <end position="352"/>
    </location>
</feature>
<keyword evidence="4 10" id="KW-0808">Transferase</keyword>
<evidence type="ECO:0000256" key="2">
    <source>
        <dbReference type="ARBA" id="ARBA00022618"/>
    </source>
</evidence>
<evidence type="ECO:0000256" key="9">
    <source>
        <dbReference type="ARBA" id="ARBA00023316"/>
    </source>
</evidence>
<keyword evidence="1 10" id="KW-1003">Cell membrane</keyword>
<dbReference type="RefSeq" id="WP_057828951.1">
    <property type="nucleotide sequence ID" value="NZ_AYZE01000014.1"/>
</dbReference>
<dbReference type="Proteomes" id="UP000051131">
    <property type="component" value="Unassembled WGS sequence"/>
</dbReference>
<dbReference type="GO" id="GO:0050511">
    <property type="term" value="F:undecaprenyldiphospho-muramoylpentapeptide beta-N-acetylglucosaminyltransferase activity"/>
    <property type="evidence" value="ECO:0007669"/>
    <property type="project" value="UniProtKB-UniRule"/>
</dbReference>
<keyword evidence="9 10" id="KW-0961">Cell wall biogenesis/degradation</keyword>
<comment type="function">
    <text evidence="10">Cell wall formation. Catalyzes the transfer of a GlcNAc subunit on undecaprenyl-pyrophosphoryl-MurNAc-pentapeptide (lipid intermediate I) to form undecaprenyl-pyrophosphoryl-MurNAc-(pentapeptide)GlcNAc (lipid intermediate II).</text>
</comment>
<evidence type="ECO:0000313" key="13">
    <source>
        <dbReference type="EMBL" id="KRM90726.1"/>
    </source>
</evidence>
<evidence type="ECO:0000256" key="1">
    <source>
        <dbReference type="ARBA" id="ARBA00022475"/>
    </source>
</evidence>
<comment type="similarity">
    <text evidence="10">Belongs to the glycosyltransferase 28 family. MurG subfamily.</text>
</comment>
<organism evidence="13 14">
    <name type="scientific">Liquorilactobacillus cacaonum DSM 21116</name>
    <dbReference type="NCBI Taxonomy" id="1423729"/>
    <lineage>
        <taxon>Bacteria</taxon>
        <taxon>Bacillati</taxon>
        <taxon>Bacillota</taxon>
        <taxon>Bacilli</taxon>
        <taxon>Lactobacillales</taxon>
        <taxon>Lactobacillaceae</taxon>
        <taxon>Liquorilactobacillus</taxon>
    </lineage>
</organism>
<name>A0A0R2CRG8_9LACO</name>
<feature type="domain" description="Glycosyltransferase family 28 N-terminal" evidence="11">
    <location>
        <begin position="4"/>
        <end position="142"/>
    </location>
</feature>
<keyword evidence="3 10" id="KW-0328">Glycosyltransferase</keyword>